<protein>
    <submittedName>
        <fullName evidence="1">Uncharacterized protein</fullName>
    </submittedName>
</protein>
<dbReference type="AlphaFoldDB" id="A0A2G1VXA1"/>
<dbReference type="EMBL" id="NIZW01000053">
    <property type="protein sequence ID" value="PHQ31407.1"/>
    <property type="molecule type" value="Genomic_DNA"/>
</dbReference>
<evidence type="ECO:0000313" key="2">
    <source>
        <dbReference type="Proteomes" id="UP000225740"/>
    </source>
</evidence>
<keyword evidence="2" id="KW-1185">Reference proteome</keyword>
<sequence>MPDVTRLIFRSIMNDASTQLQNHFGVERDRIQDLLAYFQRVDDGDFAGDEQTEVNLLPPSECIALTEDLDCHPLFDCPEGANFLVLDDANTSDHHCYALDFPYPGCVIFVPHGDKVRVVFRNLVEYVKACETAIETDTSLRDYHRTDVLLHPDQSRLNQTLSSLLTDGEEELLYLLVGASDLADATLVNGFLASDDFCLRAAVADRIAAGPHFKLLDYAKRCATDRHANVWRPGKRALGAIEAILPEKRG</sequence>
<dbReference type="Proteomes" id="UP000225740">
    <property type="component" value="Unassembled WGS sequence"/>
</dbReference>
<gene>
    <name evidence="1" type="ORF">CEE69_31305</name>
</gene>
<comment type="caution">
    <text evidence="1">The sequence shown here is derived from an EMBL/GenBank/DDBJ whole genome shotgun (WGS) entry which is preliminary data.</text>
</comment>
<accession>A0A2G1VXA1</accession>
<reference evidence="1 2" key="1">
    <citation type="submission" date="2017-06" db="EMBL/GenBank/DDBJ databases">
        <title>Description of Rhodopirellula bahusiensis sp. nov.</title>
        <authorList>
            <person name="Kizina J."/>
            <person name="Harder J."/>
        </authorList>
    </citation>
    <scope>NUCLEOTIDE SEQUENCE [LARGE SCALE GENOMIC DNA]</scope>
    <source>
        <strain evidence="1 2">SWK21</strain>
    </source>
</reference>
<proteinExistence type="predicted"/>
<organism evidence="1 2">
    <name type="scientific">Rhodopirellula bahusiensis</name>
    <dbReference type="NCBI Taxonomy" id="2014065"/>
    <lineage>
        <taxon>Bacteria</taxon>
        <taxon>Pseudomonadati</taxon>
        <taxon>Planctomycetota</taxon>
        <taxon>Planctomycetia</taxon>
        <taxon>Pirellulales</taxon>
        <taxon>Pirellulaceae</taxon>
        <taxon>Rhodopirellula</taxon>
    </lineage>
</organism>
<evidence type="ECO:0000313" key="1">
    <source>
        <dbReference type="EMBL" id="PHQ31407.1"/>
    </source>
</evidence>
<name>A0A2G1VXA1_9BACT</name>